<feature type="chain" id="PRO_5032390400" description="Integral membrane protein DGCR2/IDD" evidence="2">
    <location>
        <begin position="19"/>
        <end position="128"/>
    </location>
</feature>
<reference evidence="3" key="1">
    <citation type="submission" date="2020-08" db="EMBL/GenBank/DDBJ databases">
        <title>Genome sequencing and assembly of the red palm weevil Rhynchophorus ferrugineus.</title>
        <authorList>
            <person name="Dias G.B."/>
            <person name="Bergman C.M."/>
            <person name="Manee M."/>
        </authorList>
    </citation>
    <scope>NUCLEOTIDE SEQUENCE</scope>
    <source>
        <strain evidence="3">AA-2017</strain>
        <tissue evidence="3">Whole larva</tissue>
    </source>
</reference>
<keyword evidence="1" id="KW-1133">Transmembrane helix</keyword>
<dbReference type="Proteomes" id="UP000625711">
    <property type="component" value="Unassembled WGS sequence"/>
</dbReference>
<dbReference type="AlphaFoldDB" id="A0A834IXQ8"/>
<name>A0A834IXQ8_RHYFE</name>
<dbReference type="OrthoDB" id="6602431at2759"/>
<dbReference type="GO" id="GO:0016020">
    <property type="term" value="C:membrane"/>
    <property type="evidence" value="ECO:0007669"/>
    <property type="project" value="TreeGrafter"/>
</dbReference>
<dbReference type="PANTHER" id="PTHR15256:SF6">
    <property type="entry name" value="INTEGRAL MEMBRANE PROTEIN DGCR2_IDD"/>
    <property type="match status" value="1"/>
</dbReference>
<keyword evidence="1" id="KW-0812">Transmembrane</keyword>
<proteinExistence type="predicted"/>
<evidence type="ECO:0000313" key="4">
    <source>
        <dbReference type="Proteomes" id="UP000625711"/>
    </source>
</evidence>
<dbReference type="PANTHER" id="PTHR15256">
    <property type="entry name" value="INTEGRAL MEMBRANE PROTEIN DGCR2/IDD"/>
    <property type="match status" value="1"/>
</dbReference>
<comment type="caution">
    <text evidence="3">The sequence shown here is derived from an EMBL/GenBank/DDBJ whole genome shotgun (WGS) entry which is preliminary data.</text>
</comment>
<gene>
    <name evidence="3" type="ORF">GWI33_001429</name>
</gene>
<organism evidence="3 4">
    <name type="scientific">Rhynchophorus ferrugineus</name>
    <name type="common">Red palm weevil</name>
    <name type="synonym">Curculio ferrugineus</name>
    <dbReference type="NCBI Taxonomy" id="354439"/>
    <lineage>
        <taxon>Eukaryota</taxon>
        <taxon>Metazoa</taxon>
        <taxon>Ecdysozoa</taxon>
        <taxon>Arthropoda</taxon>
        <taxon>Hexapoda</taxon>
        <taxon>Insecta</taxon>
        <taxon>Pterygota</taxon>
        <taxon>Neoptera</taxon>
        <taxon>Endopterygota</taxon>
        <taxon>Coleoptera</taxon>
        <taxon>Polyphaga</taxon>
        <taxon>Cucujiformia</taxon>
        <taxon>Curculionidae</taxon>
        <taxon>Dryophthorinae</taxon>
        <taxon>Rhynchophorus</taxon>
    </lineage>
</organism>
<evidence type="ECO:0000313" key="3">
    <source>
        <dbReference type="EMBL" id="KAF7287463.1"/>
    </source>
</evidence>
<evidence type="ECO:0000256" key="1">
    <source>
        <dbReference type="SAM" id="Phobius"/>
    </source>
</evidence>
<feature type="signal peptide" evidence="2">
    <location>
        <begin position="1"/>
        <end position="18"/>
    </location>
</feature>
<keyword evidence="4" id="KW-1185">Reference proteome</keyword>
<evidence type="ECO:0000256" key="2">
    <source>
        <dbReference type="SAM" id="SignalP"/>
    </source>
</evidence>
<dbReference type="EMBL" id="JAACXV010000013">
    <property type="protein sequence ID" value="KAF7287463.1"/>
    <property type="molecule type" value="Genomic_DNA"/>
</dbReference>
<dbReference type="InterPro" id="IPR042378">
    <property type="entry name" value="IDD"/>
</dbReference>
<evidence type="ECO:0008006" key="5">
    <source>
        <dbReference type="Google" id="ProtNLM"/>
    </source>
</evidence>
<protein>
    <recommendedName>
        <fullName evidence="5">Integral membrane protein DGCR2/IDD</fullName>
    </recommendedName>
</protein>
<keyword evidence="2" id="KW-0732">Signal</keyword>
<feature type="transmembrane region" description="Helical" evidence="1">
    <location>
        <begin position="101"/>
        <end position="122"/>
    </location>
</feature>
<keyword evidence="1" id="KW-0472">Membrane</keyword>
<accession>A0A834IXQ8</accession>
<sequence>MVYQLFYVVLFLVQDTLSLEENCTDFQGHIIEHGNLYVPGPSVCSLCVCYHNVAKWCRNIYCDPPYFCKKFIMRERCCDFKCLDPEGDTAAKMLEKYRASLNNTATAFVSITCFVMISLFYLTRLFLM</sequence>